<proteinExistence type="predicted"/>
<protein>
    <recommendedName>
        <fullName evidence="3">DUF1569 domain-containing protein</fullName>
    </recommendedName>
</protein>
<dbReference type="InterPro" id="IPR011463">
    <property type="entry name" value="DUF1569"/>
</dbReference>
<name>A0ABP8LUJ8_9BACT</name>
<dbReference type="Pfam" id="PF07606">
    <property type="entry name" value="DUF1569"/>
    <property type="match status" value="1"/>
</dbReference>
<gene>
    <name evidence="1" type="ORF">GCM10023091_12860</name>
</gene>
<evidence type="ECO:0000313" key="1">
    <source>
        <dbReference type="EMBL" id="GAA4435786.1"/>
    </source>
</evidence>
<evidence type="ECO:0008006" key="3">
    <source>
        <dbReference type="Google" id="ProtNLM"/>
    </source>
</evidence>
<evidence type="ECO:0000313" key="2">
    <source>
        <dbReference type="Proteomes" id="UP001501508"/>
    </source>
</evidence>
<dbReference type="InterPro" id="IPR034660">
    <property type="entry name" value="DinB/YfiT-like"/>
</dbReference>
<keyword evidence="2" id="KW-1185">Reference proteome</keyword>
<comment type="caution">
    <text evidence="1">The sequence shown here is derived from an EMBL/GenBank/DDBJ whole genome shotgun (WGS) entry which is preliminary data.</text>
</comment>
<organism evidence="1 2">
    <name type="scientific">Ravibacter arvi</name>
    <dbReference type="NCBI Taxonomy" id="2051041"/>
    <lineage>
        <taxon>Bacteria</taxon>
        <taxon>Pseudomonadati</taxon>
        <taxon>Bacteroidota</taxon>
        <taxon>Cytophagia</taxon>
        <taxon>Cytophagales</taxon>
        <taxon>Spirosomataceae</taxon>
        <taxon>Ravibacter</taxon>
    </lineage>
</organism>
<dbReference type="Proteomes" id="UP001501508">
    <property type="component" value="Unassembled WGS sequence"/>
</dbReference>
<accession>A0ABP8LUJ8</accession>
<reference evidence="2" key="1">
    <citation type="journal article" date="2019" name="Int. J. Syst. Evol. Microbiol.">
        <title>The Global Catalogue of Microorganisms (GCM) 10K type strain sequencing project: providing services to taxonomists for standard genome sequencing and annotation.</title>
        <authorList>
            <consortium name="The Broad Institute Genomics Platform"/>
            <consortium name="The Broad Institute Genome Sequencing Center for Infectious Disease"/>
            <person name="Wu L."/>
            <person name="Ma J."/>
        </authorList>
    </citation>
    <scope>NUCLEOTIDE SEQUENCE [LARGE SCALE GENOMIC DNA]</scope>
    <source>
        <strain evidence="2">JCM 31920</strain>
    </source>
</reference>
<dbReference type="EMBL" id="BAABEY010000013">
    <property type="protein sequence ID" value="GAA4435786.1"/>
    <property type="molecule type" value="Genomic_DNA"/>
</dbReference>
<dbReference type="RefSeq" id="WP_345027464.1">
    <property type="nucleotide sequence ID" value="NZ_BAABEY010000013.1"/>
</dbReference>
<dbReference type="Gene3D" id="1.20.120.450">
    <property type="entry name" value="dinb family like domain"/>
    <property type="match status" value="1"/>
</dbReference>
<sequence length="152" mass="17693">MTSPNIFTLEVSEGAISRITHLKPESTPLWGKMTVDQMLAHCCVAYEMVYENIHPKPNFFKQLMLRLFVKNLVVGPSPYPRNAPTAPAFKIVERKNFDYEQKRLIDYIRRTAALGIKEFEGKESNSFGKLSGDEWNTMFYKHLDHHLRQFNV</sequence>